<evidence type="ECO:0000313" key="7">
    <source>
        <dbReference type="Proteomes" id="UP000698800"/>
    </source>
</evidence>
<name>A0A9P8I042_9PEZI</name>
<keyword evidence="1" id="KW-0808">Transferase</keyword>
<protein>
    <recommendedName>
        <fullName evidence="5">Methyltransferase type 11 domain-containing protein</fullName>
    </recommendedName>
</protein>
<feature type="region of interest" description="Disordered" evidence="3">
    <location>
        <begin position="285"/>
        <end position="308"/>
    </location>
</feature>
<keyword evidence="7" id="KW-1185">Reference proteome</keyword>
<evidence type="ECO:0000256" key="4">
    <source>
        <dbReference type="SAM" id="Phobius"/>
    </source>
</evidence>
<dbReference type="OrthoDB" id="540004at2759"/>
<feature type="domain" description="Methyltransferase type 11" evidence="5">
    <location>
        <begin position="76"/>
        <end position="173"/>
    </location>
</feature>
<dbReference type="InterPro" id="IPR050447">
    <property type="entry name" value="Erg6_SMT_methyltransf"/>
</dbReference>
<dbReference type="GO" id="GO:0003838">
    <property type="term" value="F:sterol 24-C-methyltransferase activity"/>
    <property type="evidence" value="ECO:0007669"/>
    <property type="project" value="TreeGrafter"/>
</dbReference>
<evidence type="ECO:0000259" key="5">
    <source>
        <dbReference type="Pfam" id="PF08241"/>
    </source>
</evidence>
<dbReference type="GO" id="GO:0006696">
    <property type="term" value="P:ergosterol biosynthetic process"/>
    <property type="evidence" value="ECO:0007669"/>
    <property type="project" value="TreeGrafter"/>
</dbReference>
<evidence type="ECO:0000256" key="3">
    <source>
        <dbReference type="SAM" id="MobiDB-lite"/>
    </source>
</evidence>
<dbReference type="Proteomes" id="UP000698800">
    <property type="component" value="Unassembled WGS sequence"/>
</dbReference>
<organism evidence="6 7">
    <name type="scientific">Glutinoglossum americanum</name>
    <dbReference type="NCBI Taxonomy" id="1670608"/>
    <lineage>
        <taxon>Eukaryota</taxon>
        <taxon>Fungi</taxon>
        <taxon>Dikarya</taxon>
        <taxon>Ascomycota</taxon>
        <taxon>Pezizomycotina</taxon>
        <taxon>Geoglossomycetes</taxon>
        <taxon>Geoglossales</taxon>
        <taxon>Geoglossaceae</taxon>
        <taxon>Glutinoglossum</taxon>
    </lineage>
</organism>
<keyword evidence="4" id="KW-0472">Membrane</keyword>
<dbReference type="PANTHER" id="PTHR44068:SF1">
    <property type="entry name" value="HYPOTHETICAL LOC100005854"/>
    <property type="match status" value="1"/>
</dbReference>
<evidence type="ECO:0000256" key="2">
    <source>
        <dbReference type="ARBA" id="ARBA00038188"/>
    </source>
</evidence>
<proteinExistence type="inferred from homology"/>
<dbReference type="PANTHER" id="PTHR44068">
    <property type="entry name" value="ZGC:194242"/>
    <property type="match status" value="1"/>
</dbReference>
<dbReference type="GO" id="GO:0005783">
    <property type="term" value="C:endoplasmic reticulum"/>
    <property type="evidence" value="ECO:0007669"/>
    <property type="project" value="TreeGrafter"/>
</dbReference>
<comment type="similarity">
    <text evidence="2">Belongs to the class I-like SAM-binding methyltransferase superfamily. Erg6/SMT family.</text>
</comment>
<sequence>MANAETTSIVSASPSLLRYYHSFESRVGYRIFLGGARHYGYYPAGTFWPFPISRALRAMEDQLFNSLDLVDGATVLDAGCGMGRVAIHMARRGLRVVGIDVVDHHLVEANRNIKATGLEEQVSARKMNYHSLDGIQDESMDGVYTMETFVHANDPEKALSEFYRVLKPGGSLALHEYDHVKRGTAPGDLEAAMDKINTFASMPANAMFDQGFLPRMLEDVGFENVKVRDLTLNVVPMLRFFFVVAYIPFLIIRLFGLESRFINTVAGVAGYRGRKVWRYTSVAGTKPGSEVKKRGSGNSGAAGDEGAR</sequence>
<gene>
    <name evidence="6" type="ORF">FGG08_004669</name>
</gene>
<dbReference type="CDD" id="cd02440">
    <property type="entry name" value="AdoMet_MTases"/>
    <property type="match status" value="1"/>
</dbReference>
<reference evidence="6" key="1">
    <citation type="submission" date="2021-03" db="EMBL/GenBank/DDBJ databases">
        <title>Comparative genomics and phylogenomic investigation of the class Geoglossomycetes provide insights into ecological specialization and systematics.</title>
        <authorList>
            <person name="Melie T."/>
            <person name="Pirro S."/>
            <person name="Miller A.N."/>
            <person name="Quandt A."/>
        </authorList>
    </citation>
    <scope>NUCLEOTIDE SEQUENCE</scope>
    <source>
        <strain evidence="6">GBOQ0MN5Z8</strain>
    </source>
</reference>
<dbReference type="Gene3D" id="3.40.50.150">
    <property type="entry name" value="Vaccinia Virus protein VP39"/>
    <property type="match status" value="1"/>
</dbReference>
<evidence type="ECO:0000313" key="6">
    <source>
        <dbReference type="EMBL" id="KAH0538781.1"/>
    </source>
</evidence>
<dbReference type="EMBL" id="JAGHQL010000097">
    <property type="protein sequence ID" value="KAH0538781.1"/>
    <property type="molecule type" value="Genomic_DNA"/>
</dbReference>
<dbReference type="InterPro" id="IPR029063">
    <property type="entry name" value="SAM-dependent_MTases_sf"/>
</dbReference>
<dbReference type="Pfam" id="PF08241">
    <property type="entry name" value="Methyltransf_11"/>
    <property type="match status" value="1"/>
</dbReference>
<keyword evidence="4" id="KW-0812">Transmembrane</keyword>
<feature type="transmembrane region" description="Helical" evidence="4">
    <location>
        <begin position="237"/>
        <end position="255"/>
    </location>
</feature>
<dbReference type="InterPro" id="IPR013216">
    <property type="entry name" value="Methyltransf_11"/>
</dbReference>
<accession>A0A9P8I042</accession>
<keyword evidence="4" id="KW-1133">Transmembrane helix</keyword>
<evidence type="ECO:0000256" key="1">
    <source>
        <dbReference type="ARBA" id="ARBA00022679"/>
    </source>
</evidence>
<comment type="caution">
    <text evidence="6">The sequence shown here is derived from an EMBL/GenBank/DDBJ whole genome shotgun (WGS) entry which is preliminary data.</text>
</comment>
<dbReference type="SUPFAM" id="SSF53335">
    <property type="entry name" value="S-adenosyl-L-methionine-dependent methyltransferases"/>
    <property type="match status" value="1"/>
</dbReference>
<dbReference type="AlphaFoldDB" id="A0A9P8I042"/>